<accession>A0A891ZUQ3</accession>
<evidence type="ECO:0000256" key="6">
    <source>
        <dbReference type="ARBA" id="ARBA00037973"/>
    </source>
</evidence>
<dbReference type="InterPro" id="IPR036955">
    <property type="entry name" value="AP2/ERF_dom_sf"/>
</dbReference>
<keyword evidence="2" id="KW-0805">Transcription regulation</keyword>
<dbReference type="GO" id="GO:0003677">
    <property type="term" value="F:DNA binding"/>
    <property type="evidence" value="ECO:0007669"/>
    <property type="project" value="UniProtKB-KW"/>
</dbReference>
<evidence type="ECO:0000256" key="1">
    <source>
        <dbReference type="ARBA" id="ARBA00004123"/>
    </source>
</evidence>
<evidence type="ECO:0000259" key="7">
    <source>
        <dbReference type="PROSITE" id="PS51032"/>
    </source>
</evidence>
<dbReference type="SMART" id="SM00380">
    <property type="entry name" value="AP2"/>
    <property type="match status" value="2"/>
</dbReference>
<evidence type="ECO:0000256" key="3">
    <source>
        <dbReference type="ARBA" id="ARBA00023125"/>
    </source>
</evidence>
<dbReference type="PANTHER" id="PTHR32467:SF213">
    <property type="entry name" value="OS03G0770700 PROTEIN"/>
    <property type="match status" value="1"/>
</dbReference>
<dbReference type="SUPFAM" id="SSF54171">
    <property type="entry name" value="DNA-binding domain"/>
    <property type="match status" value="1"/>
</dbReference>
<proteinExistence type="evidence at transcript level"/>
<evidence type="ECO:0000256" key="2">
    <source>
        <dbReference type="ARBA" id="ARBA00023015"/>
    </source>
</evidence>
<evidence type="ECO:0000313" key="8">
    <source>
        <dbReference type="EMBL" id="QRN75492.1"/>
    </source>
</evidence>
<reference evidence="8" key="1">
    <citation type="journal article" date="2021" name="Mol. Biol. Evol.">
        <title>The evolution of euAPETALA2 genes in vascular plants: from plesiomorphic roles in sporangia to acquired functions in ovules and fruits.</title>
        <authorList>
            <person name="Zumajo-Cardona C."/>
            <person name="Pabon-Mora N."/>
            <person name="Ambrose B.A."/>
        </authorList>
    </citation>
    <scope>NUCLEOTIDE SEQUENCE</scope>
    <source>
        <strain evidence="8">C</strain>
    </source>
</reference>
<keyword evidence="5" id="KW-0539">Nucleus</keyword>
<dbReference type="InterPro" id="IPR001471">
    <property type="entry name" value="AP2/ERF_dom"/>
</dbReference>
<dbReference type="PROSITE" id="PS51032">
    <property type="entry name" value="AP2_ERF"/>
    <property type="match status" value="1"/>
</dbReference>
<comment type="subcellular location">
    <subcellularLocation>
        <location evidence="1">Nucleus</location>
    </subcellularLocation>
</comment>
<dbReference type="InterPro" id="IPR016177">
    <property type="entry name" value="DNA-bd_dom_sf"/>
</dbReference>
<dbReference type="FunFam" id="3.30.730.10:FF:000004">
    <property type="entry name" value="AP2-like ethylene-responsive transcription factor"/>
    <property type="match status" value="1"/>
</dbReference>
<protein>
    <submittedName>
        <fullName evidence="8">APETALA2</fullName>
    </submittedName>
</protein>
<name>A0A891ZUQ3_ADICA</name>
<comment type="similarity">
    <text evidence="6">Belongs to the AP2/ERF transcription factor family. AP2 subfamily.</text>
</comment>
<dbReference type="Pfam" id="PF00847">
    <property type="entry name" value="AP2"/>
    <property type="match status" value="1"/>
</dbReference>
<organism evidence="8">
    <name type="scientific">Adiantum capillus-veneris</name>
    <name type="common">Maidenhair fern</name>
    <dbReference type="NCBI Taxonomy" id="13818"/>
    <lineage>
        <taxon>Eukaryota</taxon>
        <taxon>Viridiplantae</taxon>
        <taxon>Streptophyta</taxon>
        <taxon>Embryophyta</taxon>
        <taxon>Tracheophyta</taxon>
        <taxon>Polypodiopsida</taxon>
        <taxon>Polypodiidae</taxon>
        <taxon>Polypodiales</taxon>
        <taxon>Pteridineae</taxon>
        <taxon>Pteridaceae</taxon>
        <taxon>Vittarioideae</taxon>
        <taxon>Adiantum</taxon>
    </lineage>
</organism>
<evidence type="ECO:0000256" key="4">
    <source>
        <dbReference type="ARBA" id="ARBA00023163"/>
    </source>
</evidence>
<sequence>MLDLNSSPSLPEVPSSSLKLSQDYVQKAVKAESSLTMEVTHSECDETGSIVATHHLHDQFTPRLISTEQSSVTASSGLSSKTFNDQSLLVECEASSKHAILHGEGMCENSLFHHSNSLHLTNTSACYGVNNMNDCTPPDKAPNLHGASDRGLRIDDRKLSLEANSFSNTEKALPMCSLGSVTSTDVKERCSIDHLQNYSLTCKRDVPSMLQIEENRYAMYQHSMDVDEHAVTTRQLFPLRPCLREDGEESPSTKVLEHSIIQPIVNLNYFPPGTANMGNHAPNVIHNAIMSNSSLWKGGDAAASNVLFSNGLINTSFDYVGASTTSPTLSPWMGFSYSSSSQAASLPTMSHLSPILNGVQPVKKSRRGPRSRSSQYRGVTFYRRTGRWESHIWDCGKQVYLGGFDTAHAAARAYDRAAIRFRGLDADINFCLGDYESEIAQMNTVSKEEFVHLLRRQSMGASRGSSRYRGVTLQKCGRWDARMGQLLGKRAYDEAAIECNGRETVTNVNPRLYEKKLPNEALSTVPEDGLELSLGTSLDRKSMLSKDAKSLEVSNPPGVNLTTGVQVSKLSNSPWLKQPGGHNFLEQVVDGKQNSSLFHKGSSCLLDSQVLANASKVRISNDTTSGFKPFKSIREATRDQYVGMKGMASSPLKHLEPTSLPPPRLAAPGGWAWQVQQNACASVASSSLPTSSAVHAHASTLMHVAAASSGFSPQLTKQQQQGHQEGYAVPQWLQKTGFSYLSVPSLADA</sequence>
<dbReference type="GO" id="GO:0005634">
    <property type="term" value="C:nucleus"/>
    <property type="evidence" value="ECO:0007669"/>
    <property type="project" value="UniProtKB-SubCell"/>
</dbReference>
<feature type="domain" description="AP2/ERF" evidence="7">
    <location>
        <begin position="375"/>
        <end position="431"/>
    </location>
</feature>
<dbReference type="AlphaFoldDB" id="A0A891ZUQ3"/>
<evidence type="ECO:0000256" key="5">
    <source>
        <dbReference type="ARBA" id="ARBA00023242"/>
    </source>
</evidence>
<keyword evidence="3" id="KW-0238">DNA-binding</keyword>
<dbReference type="GO" id="GO:0003700">
    <property type="term" value="F:DNA-binding transcription factor activity"/>
    <property type="evidence" value="ECO:0007669"/>
    <property type="project" value="InterPro"/>
</dbReference>
<dbReference type="Gene3D" id="3.30.730.10">
    <property type="entry name" value="AP2/ERF domain"/>
    <property type="match status" value="1"/>
</dbReference>
<keyword evidence="4" id="KW-0804">Transcription</keyword>
<dbReference type="EMBL" id="MW375859">
    <property type="protein sequence ID" value="QRN75492.1"/>
    <property type="molecule type" value="mRNA"/>
</dbReference>
<dbReference type="PANTHER" id="PTHR32467">
    <property type="entry name" value="AP2-LIKE ETHYLENE-RESPONSIVE TRANSCRIPTION FACTOR"/>
    <property type="match status" value="1"/>
</dbReference>